<name>A0A2G9CFA8_9BURK</name>
<sequence length="160" mass="17740">MTTQRCMLAARAARSDGGVPIDDDACQRLRGLWVRVLVQLRQVEEACATPGAQQQLRRIGVRRPDVLVDGLAGEFRRTHQLAVMGCCLPPTIEALGPGTVVSRLPPRDEDRLDRGFEALSASYAELLDRLAPPLGSHRHNWLESRVRVHLARAEALRHAL</sequence>
<dbReference type="Proteomes" id="UP000231501">
    <property type="component" value="Unassembled WGS sequence"/>
</dbReference>
<proteinExistence type="predicted"/>
<protein>
    <recommendedName>
        <fullName evidence="3">DUF2383 domain-containing protein</fullName>
    </recommendedName>
</protein>
<reference evidence="1 2" key="1">
    <citation type="submission" date="2017-11" db="EMBL/GenBank/DDBJ databases">
        <title>Draft genome sequence of Mitsuaria sp. HWN-4.</title>
        <authorList>
            <person name="Gundlapally S.R."/>
        </authorList>
    </citation>
    <scope>NUCLEOTIDE SEQUENCE [LARGE SCALE GENOMIC DNA]</scope>
    <source>
        <strain evidence="1 2">HWN-4</strain>
    </source>
</reference>
<keyword evidence="2" id="KW-1185">Reference proteome</keyword>
<evidence type="ECO:0000313" key="2">
    <source>
        <dbReference type="Proteomes" id="UP000231501"/>
    </source>
</evidence>
<comment type="caution">
    <text evidence="1">The sequence shown here is derived from an EMBL/GenBank/DDBJ whole genome shotgun (WGS) entry which is preliminary data.</text>
</comment>
<gene>
    <name evidence="1" type="ORF">CS062_02110</name>
</gene>
<dbReference type="EMBL" id="PEOG01000006">
    <property type="protein sequence ID" value="PIM55012.1"/>
    <property type="molecule type" value="Genomic_DNA"/>
</dbReference>
<evidence type="ECO:0000313" key="1">
    <source>
        <dbReference type="EMBL" id="PIM55012.1"/>
    </source>
</evidence>
<dbReference type="OrthoDB" id="9880468at2"/>
<dbReference type="AlphaFoldDB" id="A0A2G9CFA8"/>
<dbReference type="RefSeq" id="WP_099859809.1">
    <property type="nucleotide sequence ID" value="NZ_PEOG01000006.1"/>
</dbReference>
<evidence type="ECO:0008006" key="3">
    <source>
        <dbReference type="Google" id="ProtNLM"/>
    </source>
</evidence>
<organism evidence="1 2">
    <name type="scientific">Roseateles chitinivorans</name>
    <dbReference type="NCBI Taxonomy" id="2917965"/>
    <lineage>
        <taxon>Bacteria</taxon>
        <taxon>Pseudomonadati</taxon>
        <taxon>Pseudomonadota</taxon>
        <taxon>Betaproteobacteria</taxon>
        <taxon>Burkholderiales</taxon>
        <taxon>Sphaerotilaceae</taxon>
        <taxon>Roseateles</taxon>
    </lineage>
</organism>
<accession>A0A2G9CFA8</accession>